<dbReference type="Proteomes" id="UP001595947">
    <property type="component" value="Unassembled WGS sequence"/>
</dbReference>
<dbReference type="EMBL" id="JBHSIV010000006">
    <property type="protein sequence ID" value="MFC5062197.1"/>
    <property type="molecule type" value="Genomic_DNA"/>
</dbReference>
<reference evidence="2" key="1">
    <citation type="journal article" date="2019" name="Int. J. Syst. Evol. Microbiol.">
        <title>The Global Catalogue of Microorganisms (GCM) 10K type strain sequencing project: providing services to taxonomists for standard genome sequencing and annotation.</title>
        <authorList>
            <consortium name="The Broad Institute Genomics Platform"/>
            <consortium name="The Broad Institute Genome Sequencing Center for Infectious Disease"/>
            <person name="Wu L."/>
            <person name="Ma J."/>
        </authorList>
    </citation>
    <scope>NUCLEOTIDE SEQUENCE [LARGE SCALE GENOMIC DNA]</scope>
    <source>
        <strain evidence="2">CGMCC 4.7093</strain>
    </source>
</reference>
<comment type="caution">
    <text evidence="1">The sequence shown here is derived from an EMBL/GenBank/DDBJ whole genome shotgun (WGS) entry which is preliminary data.</text>
</comment>
<sequence>MTTYVHVAQIPLTLKFEEPHDAVLDHFRELITDGAVHRYEVGPRSSVVVNYGVVAAVTVTEGHRALDVSELHRGLPATIGDDDPGAPDRVET</sequence>
<evidence type="ECO:0000313" key="2">
    <source>
        <dbReference type="Proteomes" id="UP001595947"/>
    </source>
</evidence>
<name>A0ABV9YKE3_9PSEU</name>
<proteinExistence type="predicted"/>
<evidence type="ECO:0000313" key="1">
    <source>
        <dbReference type="EMBL" id="MFC5062197.1"/>
    </source>
</evidence>
<keyword evidence="2" id="KW-1185">Reference proteome</keyword>
<dbReference type="RefSeq" id="WP_378035537.1">
    <property type="nucleotide sequence ID" value="NZ_JBHSIV010000006.1"/>
</dbReference>
<protein>
    <submittedName>
        <fullName evidence="1">Uncharacterized protein</fullName>
    </submittedName>
</protein>
<gene>
    <name evidence="1" type="ORF">ACFPBZ_08270</name>
</gene>
<accession>A0ABV9YKE3</accession>
<organism evidence="1 2">
    <name type="scientific">Actinomycetospora atypica</name>
    <dbReference type="NCBI Taxonomy" id="1290095"/>
    <lineage>
        <taxon>Bacteria</taxon>
        <taxon>Bacillati</taxon>
        <taxon>Actinomycetota</taxon>
        <taxon>Actinomycetes</taxon>
        <taxon>Pseudonocardiales</taxon>
        <taxon>Pseudonocardiaceae</taxon>
        <taxon>Actinomycetospora</taxon>
    </lineage>
</organism>